<dbReference type="NCBIfam" id="TIGR00209">
    <property type="entry name" value="galT_1"/>
    <property type="match status" value="1"/>
</dbReference>
<dbReference type="AlphaFoldDB" id="A0A1G2FXV9"/>
<feature type="active site" description="Tele-UMP-histidine intermediate" evidence="5">
    <location>
        <position position="177"/>
    </location>
</feature>
<comment type="caution">
    <text evidence="8">The sequence shown here is derived from an EMBL/GenBank/DDBJ whole genome shotgun (WGS) entry which is preliminary data.</text>
</comment>
<dbReference type="InterPro" id="IPR036265">
    <property type="entry name" value="HIT-like_sf"/>
</dbReference>
<evidence type="ECO:0000256" key="2">
    <source>
        <dbReference type="ARBA" id="ARBA00022695"/>
    </source>
</evidence>
<keyword evidence="1 8" id="KW-0808">Transferase</keyword>
<evidence type="ECO:0000256" key="6">
    <source>
        <dbReference type="SAM" id="MobiDB-lite"/>
    </source>
</evidence>
<feature type="region of interest" description="Disordered" evidence="6">
    <location>
        <begin position="28"/>
        <end position="51"/>
    </location>
</feature>
<evidence type="ECO:0000259" key="7">
    <source>
        <dbReference type="Pfam" id="PF01087"/>
    </source>
</evidence>
<evidence type="ECO:0000313" key="9">
    <source>
        <dbReference type="Proteomes" id="UP000176700"/>
    </source>
</evidence>
<evidence type="ECO:0000256" key="5">
    <source>
        <dbReference type="PIRSR" id="PIRSR000808-1"/>
    </source>
</evidence>
<dbReference type="InterPro" id="IPR001937">
    <property type="entry name" value="GalP_UDPtransf1"/>
</dbReference>
<dbReference type="SUPFAM" id="SSF54197">
    <property type="entry name" value="HIT-like"/>
    <property type="match status" value="2"/>
</dbReference>
<evidence type="ECO:0000256" key="4">
    <source>
        <dbReference type="NCBIfam" id="TIGR00209"/>
    </source>
</evidence>
<evidence type="ECO:0000256" key="3">
    <source>
        <dbReference type="ARBA" id="ARBA00023277"/>
    </source>
</evidence>
<dbReference type="InterPro" id="IPR005849">
    <property type="entry name" value="GalP_Utransf_N"/>
</dbReference>
<protein>
    <recommendedName>
        <fullName evidence="4">Galactose-1-phosphate uridylyltransferase</fullName>
        <ecNumber evidence="4">2.7.7.12</ecNumber>
    </recommendedName>
</protein>
<gene>
    <name evidence="8" type="ORF">A2W41_03645</name>
</gene>
<dbReference type="EMBL" id="MHNI01000018">
    <property type="protein sequence ID" value="OGZ42450.1"/>
    <property type="molecule type" value="Genomic_DNA"/>
</dbReference>
<dbReference type="Pfam" id="PF01087">
    <property type="entry name" value="GalP_UDP_transf"/>
    <property type="match status" value="1"/>
</dbReference>
<dbReference type="InterPro" id="IPR053177">
    <property type="entry name" value="ADP-glucose_phosphorylase"/>
</dbReference>
<keyword evidence="2 8" id="KW-0548">Nucleotidyltransferase</keyword>
<reference evidence="8 9" key="1">
    <citation type="journal article" date="2016" name="Nat. Commun.">
        <title>Thousands of microbial genomes shed light on interconnected biogeochemical processes in an aquifer system.</title>
        <authorList>
            <person name="Anantharaman K."/>
            <person name="Brown C.T."/>
            <person name="Hug L.A."/>
            <person name="Sharon I."/>
            <person name="Castelle C.J."/>
            <person name="Probst A.J."/>
            <person name="Thomas B.C."/>
            <person name="Singh A."/>
            <person name="Wilkins M.J."/>
            <person name="Karaoz U."/>
            <person name="Brodie E.L."/>
            <person name="Williams K.H."/>
            <person name="Hubbard S.S."/>
            <person name="Banfield J.F."/>
        </authorList>
    </citation>
    <scope>NUCLEOTIDE SEQUENCE [LARGE SCALE GENOMIC DNA]</scope>
</reference>
<evidence type="ECO:0000313" key="8">
    <source>
        <dbReference type="EMBL" id="OGZ42450.1"/>
    </source>
</evidence>
<dbReference type="PIRSF" id="PIRSF000808">
    <property type="entry name" value="GalT"/>
    <property type="match status" value="1"/>
</dbReference>
<dbReference type="PANTHER" id="PTHR42763">
    <property type="entry name" value="ADP-GLUCOSE PHOSPHORYLASE"/>
    <property type="match status" value="1"/>
</dbReference>
<sequence length="345" mass="39886">MEHPKTELRQDPVSGEWVLLSTVRARRPNQFARSKKEKSPPRAACPFEDPQKSGNGSPLLWFVHPQKRKKGDVVVLRDWFLQVIRNKYPALSHHYKTCPTLIRDGVGAYMQGVGFHEVVVTSPHSRSIAHMSVEEVELIIRAYQERIHDLSAEKCLEYVLVFHNHGREAGASIYHPHSQLIALPIVPADVHVSIQGSRRYYHRKRRCVHCDIIRWERRKKERVLYKNKSFILLAPHVSKAAFEMRIYPLKHQSRFESIATKDRPLLADVLIAALRSIYRGLNDIAYNYFIHTTPFGRGHFDHYHWHLEILPKTATFGGVELGTGLEIVTVSPEDAAQYLRRFVSK</sequence>
<dbReference type="GO" id="GO:0008270">
    <property type="term" value="F:zinc ion binding"/>
    <property type="evidence" value="ECO:0007669"/>
    <property type="project" value="InterPro"/>
</dbReference>
<name>A0A1G2FXV9_9BACT</name>
<dbReference type="GO" id="GO:0008108">
    <property type="term" value="F:UDP-glucose:hexose-1-phosphate uridylyltransferase activity"/>
    <property type="evidence" value="ECO:0007669"/>
    <property type="project" value="UniProtKB-UniRule"/>
</dbReference>
<keyword evidence="3" id="KW-0119">Carbohydrate metabolism</keyword>
<feature type="domain" description="Galactose-1-phosphate uridyl transferase N-terminal" evidence="7">
    <location>
        <begin position="6"/>
        <end position="187"/>
    </location>
</feature>
<dbReference type="PANTHER" id="PTHR42763:SF2">
    <property type="entry name" value="ADP-GLUCOSE PHOSPHORYLASE"/>
    <property type="match status" value="1"/>
</dbReference>
<dbReference type="Gene3D" id="3.30.428.10">
    <property type="entry name" value="HIT-like"/>
    <property type="match status" value="2"/>
</dbReference>
<evidence type="ECO:0000256" key="1">
    <source>
        <dbReference type="ARBA" id="ARBA00022679"/>
    </source>
</evidence>
<accession>A0A1G2FXV9</accession>
<dbReference type="Proteomes" id="UP000176700">
    <property type="component" value="Unassembled WGS sequence"/>
</dbReference>
<dbReference type="EC" id="2.7.7.12" evidence="4"/>
<dbReference type="GO" id="GO:0006012">
    <property type="term" value="P:galactose metabolic process"/>
    <property type="evidence" value="ECO:0007669"/>
    <property type="project" value="UniProtKB-UniRule"/>
</dbReference>
<proteinExistence type="predicted"/>
<organism evidence="8 9">
    <name type="scientific">Candidatus Ryanbacteria bacterium RIFCSPHIGHO2_01_45_13</name>
    <dbReference type="NCBI Taxonomy" id="1802112"/>
    <lineage>
        <taxon>Bacteria</taxon>
        <taxon>Candidatus Ryaniibacteriota</taxon>
    </lineage>
</organism>